<evidence type="ECO:0000256" key="6">
    <source>
        <dbReference type="ARBA" id="ARBA00023242"/>
    </source>
</evidence>
<dbReference type="InterPro" id="IPR010994">
    <property type="entry name" value="RuvA_2-like"/>
</dbReference>
<dbReference type="Gene3D" id="1.10.150.20">
    <property type="entry name" value="5' to 3' exonuclease, C-terminal subdomain"/>
    <property type="match status" value="1"/>
</dbReference>
<dbReference type="SUPFAM" id="SSF52980">
    <property type="entry name" value="Restriction endonuclease-like"/>
    <property type="match status" value="1"/>
</dbReference>
<dbReference type="Pfam" id="PF14520">
    <property type="entry name" value="HHH_5"/>
    <property type="match status" value="1"/>
</dbReference>
<gene>
    <name evidence="8" type="ORF">PCOR1329_LOCUS76729</name>
</gene>
<name>A0ABN9XHE4_9DINO</name>
<dbReference type="PANTHER" id="PTHR12749:SF0">
    <property type="entry name" value="DNA EXCISION REPAIR PROTEIN ERCC-1"/>
    <property type="match status" value="1"/>
</dbReference>
<sequence length="230" mass="25039">MAAEAAAADGPGRPGAPAAPARVFEHASAAQAIVAATRQQGNPILSHVRATRVEFLEGLVPDYLAGPGIAVLFISLRFQRLHPDYLKRRAEALEGRHRVRVLLCRVDLEQPEEPLEQVTLLAFHGELTLLLAFSDLEAAAYLETLHRYQNKSASAIVKRLTEGDHRTRLVEVLTSAKCVNRTDAASLAARFGSFAGIARATEEELQGCPGIGDKKLRQLRHALHAPFFPS</sequence>
<comment type="subcellular location">
    <subcellularLocation>
        <location evidence="1">Nucleus</location>
    </subcellularLocation>
</comment>
<dbReference type="SUPFAM" id="SSF47781">
    <property type="entry name" value="RuvA domain 2-like"/>
    <property type="match status" value="1"/>
</dbReference>
<organism evidence="8 9">
    <name type="scientific">Prorocentrum cordatum</name>
    <dbReference type="NCBI Taxonomy" id="2364126"/>
    <lineage>
        <taxon>Eukaryota</taxon>
        <taxon>Sar</taxon>
        <taxon>Alveolata</taxon>
        <taxon>Dinophyceae</taxon>
        <taxon>Prorocentrales</taxon>
        <taxon>Prorocentraceae</taxon>
        <taxon>Prorocentrum</taxon>
    </lineage>
</organism>
<dbReference type="EMBL" id="CAUYUJ010020555">
    <property type="protein sequence ID" value="CAK0899146.1"/>
    <property type="molecule type" value="Genomic_DNA"/>
</dbReference>
<accession>A0ABN9XHE4</accession>
<dbReference type="PANTHER" id="PTHR12749">
    <property type="entry name" value="EXCISION REPAIR CROSS-COMPLEMENTING 1 ERCC1"/>
    <property type="match status" value="1"/>
</dbReference>
<evidence type="ECO:0000259" key="7">
    <source>
        <dbReference type="Pfam" id="PF03834"/>
    </source>
</evidence>
<evidence type="ECO:0000256" key="1">
    <source>
        <dbReference type="ARBA" id="ARBA00004123"/>
    </source>
</evidence>
<dbReference type="InterPro" id="IPR047260">
    <property type="entry name" value="ERCC1-like_central_dom"/>
</dbReference>
<dbReference type="InterPro" id="IPR004579">
    <property type="entry name" value="ERCC1/RAD10/SWI10"/>
</dbReference>
<feature type="domain" description="ERCC1-like central" evidence="7">
    <location>
        <begin position="33"/>
        <end position="145"/>
    </location>
</feature>
<reference evidence="8" key="1">
    <citation type="submission" date="2023-10" db="EMBL/GenBank/DDBJ databases">
        <authorList>
            <person name="Chen Y."/>
            <person name="Shah S."/>
            <person name="Dougan E. K."/>
            <person name="Thang M."/>
            <person name="Chan C."/>
        </authorList>
    </citation>
    <scope>NUCLEOTIDE SEQUENCE [LARGE SCALE GENOMIC DNA]</scope>
</reference>
<keyword evidence="4" id="KW-0238">DNA-binding</keyword>
<dbReference type="NCBIfam" id="TIGR00597">
    <property type="entry name" value="rad10"/>
    <property type="match status" value="1"/>
</dbReference>
<comment type="caution">
    <text evidence="8">The sequence shown here is derived from an EMBL/GenBank/DDBJ whole genome shotgun (WGS) entry which is preliminary data.</text>
</comment>
<evidence type="ECO:0000256" key="5">
    <source>
        <dbReference type="ARBA" id="ARBA00023204"/>
    </source>
</evidence>
<evidence type="ECO:0000256" key="4">
    <source>
        <dbReference type="ARBA" id="ARBA00023125"/>
    </source>
</evidence>
<keyword evidence="3" id="KW-0227">DNA damage</keyword>
<keyword evidence="9" id="KW-1185">Reference proteome</keyword>
<dbReference type="Pfam" id="PF03834">
    <property type="entry name" value="Rad10"/>
    <property type="match status" value="1"/>
</dbReference>
<evidence type="ECO:0000313" key="8">
    <source>
        <dbReference type="EMBL" id="CAK0899146.1"/>
    </source>
</evidence>
<evidence type="ECO:0000256" key="3">
    <source>
        <dbReference type="ARBA" id="ARBA00022763"/>
    </source>
</evidence>
<keyword evidence="5" id="KW-0234">DNA repair</keyword>
<proteinExistence type="inferred from homology"/>
<dbReference type="InterPro" id="IPR011335">
    <property type="entry name" value="Restrct_endonuc-II-like"/>
</dbReference>
<comment type="similarity">
    <text evidence="2">Belongs to the ERCC1/RAD10/SWI10 family.</text>
</comment>
<dbReference type="Proteomes" id="UP001189429">
    <property type="component" value="Unassembled WGS sequence"/>
</dbReference>
<dbReference type="Gene3D" id="3.40.50.10130">
    <property type="match status" value="1"/>
</dbReference>
<protein>
    <recommendedName>
        <fullName evidence="7">ERCC1-like central domain-containing protein</fullName>
    </recommendedName>
</protein>
<evidence type="ECO:0000313" key="9">
    <source>
        <dbReference type="Proteomes" id="UP001189429"/>
    </source>
</evidence>
<keyword evidence="6" id="KW-0539">Nucleus</keyword>
<evidence type="ECO:0000256" key="2">
    <source>
        <dbReference type="ARBA" id="ARBA00008283"/>
    </source>
</evidence>
<dbReference type="CDD" id="cd22325">
    <property type="entry name" value="ERCC1_C-like"/>
    <property type="match status" value="1"/>
</dbReference>